<evidence type="ECO:0000313" key="4">
    <source>
        <dbReference type="Proteomes" id="UP000614996"/>
    </source>
</evidence>
<evidence type="ECO:0000256" key="1">
    <source>
        <dbReference type="SAM" id="MobiDB-lite"/>
    </source>
</evidence>
<keyword evidence="4" id="KW-1185">Reference proteome</keyword>
<reference evidence="4" key="1">
    <citation type="journal article" date="2021" name="Int. J. Syst. Evol. Microbiol.">
        <title>Actinocatenispora comari sp. nov., an endophytic actinomycete isolated from aerial parts of Comarum salesowianum.</title>
        <authorList>
            <person name="Oyunbileg N."/>
            <person name="Iizaka Y."/>
            <person name="Hamada M."/>
            <person name="Davaapurev B.O."/>
            <person name="Fukumoto A."/>
            <person name="Tsetseg B."/>
            <person name="Kato F."/>
            <person name="Tamura T."/>
            <person name="Batkhuu J."/>
            <person name="Anzai Y."/>
        </authorList>
    </citation>
    <scope>NUCLEOTIDE SEQUENCE [LARGE SCALE GENOMIC DNA]</scope>
    <source>
        <strain evidence="4">NUM-2625</strain>
    </source>
</reference>
<sequence length="191" mass="19508">MAVTTLLGPAGQPVQLPSELVAAASPDEPLHLVDPYFAGSAPVPAWALVGRWPCAEVGQPGEFEPNPGHRESPWSLGWPEPTDPVDAAAYRLATEYGDLDGLLAALRDAQLAVLVDAAGAPVRASDPDGAPVVPVFSAEEQAAPVSGLGTVVLSVAELAARLPAGHDLLLNPAGVATTRIPADGLLEVLRG</sequence>
<feature type="domain" description="SseB protein N-terminal" evidence="2">
    <location>
        <begin position="98"/>
        <end position="185"/>
    </location>
</feature>
<dbReference type="EMBL" id="BOPO01000091">
    <property type="protein sequence ID" value="GIL29377.1"/>
    <property type="molecule type" value="Genomic_DNA"/>
</dbReference>
<organism evidence="3 4">
    <name type="scientific">Actinocatenispora comari</name>
    <dbReference type="NCBI Taxonomy" id="2807577"/>
    <lineage>
        <taxon>Bacteria</taxon>
        <taxon>Bacillati</taxon>
        <taxon>Actinomycetota</taxon>
        <taxon>Actinomycetes</taxon>
        <taxon>Micromonosporales</taxon>
        <taxon>Micromonosporaceae</taxon>
        <taxon>Actinocatenispora</taxon>
    </lineage>
</organism>
<dbReference type="InterPro" id="IPR009839">
    <property type="entry name" value="SseB_N"/>
</dbReference>
<feature type="region of interest" description="Disordered" evidence="1">
    <location>
        <begin position="59"/>
        <end position="79"/>
    </location>
</feature>
<proteinExistence type="predicted"/>
<name>A0A8J4ELL1_9ACTN</name>
<dbReference type="RefSeq" id="WP_207127061.1">
    <property type="nucleotide sequence ID" value="NZ_BOPO01000091.1"/>
</dbReference>
<dbReference type="AlphaFoldDB" id="A0A8J4ELL1"/>
<protein>
    <recommendedName>
        <fullName evidence="2">SseB protein N-terminal domain-containing protein</fullName>
    </recommendedName>
</protein>
<dbReference type="Proteomes" id="UP000614996">
    <property type="component" value="Unassembled WGS sequence"/>
</dbReference>
<comment type="caution">
    <text evidence="3">The sequence shown here is derived from an EMBL/GenBank/DDBJ whole genome shotgun (WGS) entry which is preliminary data.</text>
</comment>
<dbReference type="Pfam" id="PF07179">
    <property type="entry name" value="SseB"/>
    <property type="match status" value="1"/>
</dbReference>
<dbReference type="InterPro" id="IPR047659">
    <property type="entry name" value="T7SS_assoc"/>
</dbReference>
<gene>
    <name evidence="3" type="ORF">NUM_46310</name>
</gene>
<evidence type="ECO:0000259" key="2">
    <source>
        <dbReference type="Pfam" id="PF07179"/>
    </source>
</evidence>
<accession>A0A8J4ELL1</accession>
<dbReference type="NCBIfam" id="NF033532">
    <property type="entry name" value="lone7para_assoc"/>
    <property type="match status" value="1"/>
</dbReference>
<evidence type="ECO:0000313" key="3">
    <source>
        <dbReference type="EMBL" id="GIL29377.1"/>
    </source>
</evidence>